<dbReference type="GeneID" id="73340344"/>
<sequence length="125" mass="13753">MPQGLRHQNRYLYLYCTDHASKANALEVGRVGLKIPGAEDGLGDARYGLSLATTEPPREFTHSDHASQMAQPLTPDIPSTKPRSHAILRRKDHDTDLEENANLLDHIPGIPSNTRFSGKPISSTT</sequence>
<proteinExistence type="predicted"/>
<dbReference type="RefSeq" id="XP_049142477.1">
    <property type="nucleotide sequence ID" value="XM_049285334.1"/>
</dbReference>
<dbReference type="Proteomes" id="UP000830671">
    <property type="component" value="Chromosome 3"/>
</dbReference>
<gene>
    <name evidence="2" type="ORF">CLUP02_06334</name>
</gene>
<protein>
    <submittedName>
        <fullName evidence="2">Uncharacterized protein</fullName>
    </submittedName>
</protein>
<name>A0A9Q8SNW4_9PEZI</name>
<reference evidence="2" key="1">
    <citation type="journal article" date="2021" name="Mol. Plant Microbe Interact.">
        <title>Complete Genome Sequence of the Plant-Pathogenic Fungus Colletotrichum lupini.</title>
        <authorList>
            <person name="Baroncelli R."/>
            <person name="Pensec F."/>
            <person name="Da Lio D."/>
            <person name="Boufleur T."/>
            <person name="Vicente I."/>
            <person name="Sarrocco S."/>
            <person name="Picot A."/>
            <person name="Baraldi E."/>
            <person name="Sukno S."/>
            <person name="Thon M."/>
            <person name="Le Floch G."/>
        </authorList>
    </citation>
    <scope>NUCLEOTIDE SEQUENCE</scope>
    <source>
        <strain evidence="2">IMI 504893</strain>
    </source>
</reference>
<feature type="compositionally biased region" description="Polar residues" evidence="1">
    <location>
        <begin position="111"/>
        <end position="125"/>
    </location>
</feature>
<evidence type="ECO:0000256" key="1">
    <source>
        <dbReference type="SAM" id="MobiDB-lite"/>
    </source>
</evidence>
<evidence type="ECO:0000313" key="2">
    <source>
        <dbReference type="EMBL" id="UQC80849.1"/>
    </source>
</evidence>
<keyword evidence="3" id="KW-1185">Reference proteome</keyword>
<evidence type="ECO:0000313" key="3">
    <source>
        <dbReference type="Proteomes" id="UP000830671"/>
    </source>
</evidence>
<organism evidence="2 3">
    <name type="scientific">Colletotrichum lupini</name>
    <dbReference type="NCBI Taxonomy" id="145971"/>
    <lineage>
        <taxon>Eukaryota</taxon>
        <taxon>Fungi</taxon>
        <taxon>Dikarya</taxon>
        <taxon>Ascomycota</taxon>
        <taxon>Pezizomycotina</taxon>
        <taxon>Sordariomycetes</taxon>
        <taxon>Hypocreomycetidae</taxon>
        <taxon>Glomerellales</taxon>
        <taxon>Glomerellaceae</taxon>
        <taxon>Colletotrichum</taxon>
        <taxon>Colletotrichum acutatum species complex</taxon>
    </lineage>
</organism>
<dbReference type="AlphaFoldDB" id="A0A9Q8SNW4"/>
<feature type="compositionally biased region" description="Basic and acidic residues" evidence="1">
    <location>
        <begin position="56"/>
        <end position="65"/>
    </location>
</feature>
<dbReference type="EMBL" id="CP019475">
    <property type="protein sequence ID" value="UQC80849.1"/>
    <property type="molecule type" value="Genomic_DNA"/>
</dbReference>
<feature type="region of interest" description="Disordered" evidence="1">
    <location>
        <begin position="103"/>
        <end position="125"/>
    </location>
</feature>
<dbReference type="KEGG" id="clup:CLUP02_06334"/>
<accession>A0A9Q8SNW4</accession>
<feature type="region of interest" description="Disordered" evidence="1">
    <location>
        <begin position="55"/>
        <end position="83"/>
    </location>
</feature>